<evidence type="ECO:0000313" key="2">
    <source>
        <dbReference type="EMBL" id="BCL59585.1"/>
    </source>
</evidence>
<dbReference type="KEGG" id="dbk:DGMP_02780"/>
<dbReference type="PANTHER" id="PTHR30348">
    <property type="entry name" value="UNCHARACTERIZED PROTEIN YECE"/>
    <property type="match status" value="1"/>
</dbReference>
<dbReference type="AlphaFoldDB" id="A0A8D5JMZ7"/>
<protein>
    <recommendedName>
        <fullName evidence="4">DUF72 domain-containing protein</fullName>
    </recommendedName>
</protein>
<dbReference type="Pfam" id="PF01904">
    <property type="entry name" value="DUF72"/>
    <property type="match status" value="1"/>
</dbReference>
<reference evidence="2" key="1">
    <citation type="submission" date="2020-09" db="EMBL/GenBank/DDBJ databases">
        <title>Desulfogranum mesoprofundum gen. nov., sp. nov., a novel mesophilic, sulfate-reducing chemolithoautotroph isolated from a deep-sea hydrothermal vent chimney in the Suiyo Seamount.</title>
        <authorList>
            <person name="Hashimoto Y."/>
            <person name="Nakagawa S."/>
        </authorList>
    </citation>
    <scope>NUCLEOTIDE SEQUENCE</scope>
    <source>
        <strain evidence="2">KT2</strain>
    </source>
</reference>
<evidence type="ECO:0008006" key="4">
    <source>
        <dbReference type="Google" id="ProtNLM"/>
    </source>
</evidence>
<dbReference type="EMBL" id="AP024086">
    <property type="protein sequence ID" value="BCL59585.1"/>
    <property type="molecule type" value="Genomic_DNA"/>
</dbReference>
<evidence type="ECO:0000313" key="3">
    <source>
        <dbReference type="Proteomes" id="UP000826725"/>
    </source>
</evidence>
<feature type="region of interest" description="Disordered" evidence="1">
    <location>
        <begin position="1"/>
        <end position="63"/>
    </location>
</feature>
<accession>A0A8D5JMZ7</accession>
<evidence type="ECO:0000256" key="1">
    <source>
        <dbReference type="SAM" id="MobiDB-lite"/>
    </source>
</evidence>
<dbReference type="InterPro" id="IPR002763">
    <property type="entry name" value="DUF72"/>
</dbReference>
<dbReference type="PANTHER" id="PTHR30348:SF4">
    <property type="entry name" value="DUF72 DOMAIN-CONTAINING PROTEIN"/>
    <property type="match status" value="1"/>
</dbReference>
<organism evidence="2 3">
    <name type="scientific">Desulfomarina profundi</name>
    <dbReference type="NCBI Taxonomy" id="2772557"/>
    <lineage>
        <taxon>Bacteria</taxon>
        <taxon>Pseudomonadati</taxon>
        <taxon>Thermodesulfobacteriota</taxon>
        <taxon>Desulfobulbia</taxon>
        <taxon>Desulfobulbales</taxon>
        <taxon>Desulfobulbaceae</taxon>
        <taxon>Desulfomarina</taxon>
    </lineage>
</organism>
<dbReference type="RefSeq" id="WP_228855793.1">
    <property type="nucleotide sequence ID" value="NZ_AP024086.1"/>
</dbReference>
<gene>
    <name evidence="2" type="ORF">DGMP_02780</name>
</gene>
<name>A0A8D5JMZ7_9BACT</name>
<keyword evidence="3" id="KW-1185">Reference proteome</keyword>
<sequence>MVKRNKPAWPDFKAQPRQANENPTAAVRPSAVGYTDKPAWPDFKAQPRQANENPTAAKRPPTVKFSDREGEVDIGTCGYSYREWVDSGFYPAGTKSSEMLARYGRFFSVVELNYTWYQMAREEAIARMVEKAPGHLRFAAKLTRTMTHERVDDWQRELKDYIRGISPLGKRLLAVLIQLPPDFDRTVAHRSYLAALLDGLSSLPVAVEFRHPSWARDSVFAELERRRVSLVTVDCPLLPDLFPPLDVVTHPGLFYIRFHGRNRVGWRSANMQKKFHYDYSTEELHRYADDRIRPMMSKAARGLLFFNNHVGAHAPRNAQKLARILAGK</sequence>
<proteinExistence type="predicted"/>
<dbReference type="Proteomes" id="UP000826725">
    <property type="component" value="Chromosome"/>
</dbReference>